<gene>
    <name evidence="2" type="ORF">AA314_07005</name>
</gene>
<accession>A0AAC8QDL1</accession>
<name>A0AAC8QDL1_9BACT</name>
<dbReference type="EMBL" id="CP011509">
    <property type="protein sequence ID" value="AKJ05379.1"/>
    <property type="molecule type" value="Genomic_DNA"/>
</dbReference>
<sequence>MADLPPRHSLPSAGEGRRGSDDDEQRSGTQKTNEFHFLPS</sequence>
<dbReference type="KEGG" id="age:AA314_07005"/>
<proteinExistence type="predicted"/>
<organism evidence="2 3">
    <name type="scientific">Archangium gephyra</name>
    <dbReference type="NCBI Taxonomy" id="48"/>
    <lineage>
        <taxon>Bacteria</taxon>
        <taxon>Pseudomonadati</taxon>
        <taxon>Myxococcota</taxon>
        <taxon>Myxococcia</taxon>
        <taxon>Myxococcales</taxon>
        <taxon>Cystobacterineae</taxon>
        <taxon>Archangiaceae</taxon>
        <taxon>Archangium</taxon>
    </lineage>
</organism>
<evidence type="ECO:0000256" key="1">
    <source>
        <dbReference type="SAM" id="MobiDB-lite"/>
    </source>
</evidence>
<dbReference type="AlphaFoldDB" id="A0AAC8QDL1"/>
<reference evidence="2 3" key="1">
    <citation type="submission" date="2015-05" db="EMBL/GenBank/DDBJ databases">
        <title>Genome assembly of Archangium gephyra DSM 2261.</title>
        <authorList>
            <person name="Sharma G."/>
            <person name="Subramanian S."/>
        </authorList>
    </citation>
    <scope>NUCLEOTIDE SEQUENCE [LARGE SCALE GENOMIC DNA]</scope>
    <source>
        <strain evidence="2 3">DSM 2261</strain>
    </source>
</reference>
<dbReference type="Proteomes" id="UP000035579">
    <property type="component" value="Chromosome"/>
</dbReference>
<evidence type="ECO:0000313" key="3">
    <source>
        <dbReference type="Proteomes" id="UP000035579"/>
    </source>
</evidence>
<protein>
    <submittedName>
        <fullName evidence="2">Uncharacterized protein</fullName>
    </submittedName>
</protein>
<feature type="region of interest" description="Disordered" evidence="1">
    <location>
        <begin position="1"/>
        <end position="40"/>
    </location>
</feature>
<evidence type="ECO:0000313" key="2">
    <source>
        <dbReference type="EMBL" id="AKJ05379.1"/>
    </source>
</evidence>